<name>A0A0R2LRU7_9LACO</name>
<dbReference type="AlphaFoldDB" id="A0A0R2LRU7"/>
<keyword evidence="1" id="KW-0472">Membrane</keyword>
<comment type="caution">
    <text evidence="2">The sequence shown here is derived from an EMBL/GenBank/DDBJ whole genome shotgun (WGS) entry which is preliminary data.</text>
</comment>
<feature type="transmembrane region" description="Helical" evidence="1">
    <location>
        <begin position="24"/>
        <end position="45"/>
    </location>
</feature>
<evidence type="ECO:0000256" key="1">
    <source>
        <dbReference type="SAM" id="Phobius"/>
    </source>
</evidence>
<accession>A0A0R2LRU7</accession>
<organism evidence="2 3">
    <name type="scientific">Levilactobacillus paucivorans</name>
    <dbReference type="NCBI Taxonomy" id="616990"/>
    <lineage>
        <taxon>Bacteria</taxon>
        <taxon>Bacillati</taxon>
        <taxon>Bacillota</taxon>
        <taxon>Bacilli</taxon>
        <taxon>Lactobacillales</taxon>
        <taxon>Lactobacillaceae</taxon>
        <taxon>Levilactobacillus</taxon>
    </lineage>
</organism>
<evidence type="ECO:0000313" key="3">
    <source>
        <dbReference type="Proteomes" id="UP000051906"/>
    </source>
</evidence>
<protein>
    <submittedName>
        <fullName evidence="2">Uncharacterized protein</fullName>
    </submittedName>
</protein>
<dbReference type="Proteomes" id="UP000051906">
    <property type="component" value="Unassembled WGS sequence"/>
</dbReference>
<proteinExistence type="predicted"/>
<keyword evidence="1" id="KW-1133">Transmembrane helix</keyword>
<reference evidence="2 3" key="1">
    <citation type="journal article" date="2015" name="Genome Announc.">
        <title>Expanding the biotechnology potential of lactobacilli through comparative genomics of 213 strains and associated genera.</title>
        <authorList>
            <person name="Sun Z."/>
            <person name="Harris H.M."/>
            <person name="McCann A."/>
            <person name="Guo C."/>
            <person name="Argimon S."/>
            <person name="Zhang W."/>
            <person name="Yang X."/>
            <person name="Jeffery I.B."/>
            <person name="Cooney J.C."/>
            <person name="Kagawa T.F."/>
            <person name="Liu W."/>
            <person name="Song Y."/>
            <person name="Salvetti E."/>
            <person name="Wrobel A."/>
            <person name="Rasinkangas P."/>
            <person name="Parkhill J."/>
            <person name="Rea M.C."/>
            <person name="O'Sullivan O."/>
            <person name="Ritari J."/>
            <person name="Douillard F.P."/>
            <person name="Paul Ross R."/>
            <person name="Yang R."/>
            <person name="Briner A.E."/>
            <person name="Felis G.E."/>
            <person name="de Vos W.M."/>
            <person name="Barrangou R."/>
            <person name="Klaenhammer T.R."/>
            <person name="Caufield P.W."/>
            <person name="Cui Y."/>
            <person name="Zhang H."/>
            <person name="O'Toole P.W."/>
        </authorList>
    </citation>
    <scope>NUCLEOTIDE SEQUENCE [LARGE SCALE GENOMIC DNA]</scope>
    <source>
        <strain evidence="2 3">DSM 22467</strain>
    </source>
</reference>
<sequence length="51" mass="6018">MFFIKAFVDFLMQGQVFWLNDALVFLRSASGFVLLLFVIEVGVALRRYWSR</sequence>
<dbReference type="EMBL" id="JQCA01000043">
    <property type="protein sequence ID" value="KRO04153.1"/>
    <property type="molecule type" value="Genomic_DNA"/>
</dbReference>
<gene>
    <name evidence="2" type="ORF">IV54_GL001675</name>
</gene>
<dbReference type="PATRIC" id="fig|616990.3.peg.1772"/>
<keyword evidence="1" id="KW-0812">Transmembrane</keyword>
<evidence type="ECO:0000313" key="2">
    <source>
        <dbReference type="EMBL" id="KRO04153.1"/>
    </source>
</evidence>
<keyword evidence="3" id="KW-1185">Reference proteome</keyword>